<gene>
    <name evidence="2" type="primary">arnC_2</name>
    <name evidence="2" type="ORF">V7x_19180</name>
</gene>
<evidence type="ECO:0000313" key="2">
    <source>
        <dbReference type="EMBL" id="TWU66353.1"/>
    </source>
</evidence>
<dbReference type="GO" id="GO:0099621">
    <property type="term" value="F:undecaprenyl-phosphate 4-deoxy-4-formamido-L-arabinose transferase activity"/>
    <property type="evidence" value="ECO:0007669"/>
    <property type="project" value="UniProtKB-EC"/>
</dbReference>
<dbReference type="CDD" id="cd04179">
    <property type="entry name" value="DPM_DPG-synthase_like"/>
    <property type="match status" value="1"/>
</dbReference>
<evidence type="ECO:0000313" key="3">
    <source>
        <dbReference type="Proteomes" id="UP000316476"/>
    </source>
</evidence>
<protein>
    <submittedName>
        <fullName evidence="2">Undecaprenyl-phosphate 4-deoxy-4-formamido-L-arabinose transferase</fullName>
        <ecNumber evidence="2">2.4.2.53</ecNumber>
    </submittedName>
</protein>
<dbReference type="AlphaFoldDB" id="A0A5C6FZF5"/>
<proteinExistence type="predicted"/>
<keyword evidence="2" id="KW-0808">Transferase</keyword>
<dbReference type="Pfam" id="PF00535">
    <property type="entry name" value="Glycos_transf_2"/>
    <property type="match status" value="1"/>
</dbReference>
<dbReference type="InterPro" id="IPR050256">
    <property type="entry name" value="Glycosyltransferase_2"/>
</dbReference>
<accession>A0A5C6FZF5</accession>
<dbReference type="PANTHER" id="PTHR48090:SF7">
    <property type="entry name" value="RFBJ PROTEIN"/>
    <property type="match status" value="1"/>
</dbReference>
<comment type="caution">
    <text evidence="2">The sequence shown here is derived from an EMBL/GenBank/DDBJ whole genome shotgun (WGS) entry which is preliminary data.</text>
</comment>
<dbReference type="SUPFAM" id="SSF53448">
    <property type="entry name" value="Nucleotide-diphospho-sugar transferases"/>
    <property type="match status" value="1"/>
</dbReference>
<organism evidence="2 3">
    <name type="scientific">Crateriforma conspicua</name>
    <dbReference type="NCBI Taxonomy" id="2527996"/>
    <lineage>
        <taxon>Bacteria</taxon>
        <taxon>Pseudomonadati</taxon>
        <taxon>Planctomycetota</taxon>
        <taxon>Planctomycetia</taxon>
        <taxon>Planctomycetales</taxon>
        <taxon>Planctomycetaceae</taxon>
        <taxon>Crateriforma</taxon>
    </lineage>
</organism>
<evidence type="ECO:0000259" key="1">
    <source>
        <dbReference type="Pfam" id="PF00535"/>
    </source>
</evidence>
<dbReference type="Proteomes" id="UP000316476">
    <property type="component" value="Unassembled WGS sequence"/>
</dbReference>
<dbReference type="Gene3D" id="3.90.550.10">
    <property type="entry name" value="Spore Coat Polysaccharide Biosynthesis Protein SpsA, Chain A"/>
    <property type="match status" value="1"/>
</dbReference>
<feature type="domain" description="Glycosyltransferase 2-like" evidence="1">
    <location>
        <begin position="92"/>
        <end position="259"/>
    </location>
</feature>
<dbReference type="EMBL" id="SJPZ01000001">
    <property type="protein sequence ID" value="TWU66353.1"/>
    <property type="molecule type" value="Genomic_DNA"/>
</dbReference>
<dbReference type="InterPro" id="IPR001173">
    <property type="entry name" value="Glyco_trans_2-like"/>
</dbReference>
<name>A0A5C6FZF5_9PLAN</name>
<sequence length="332" mass="37014">MQVLYIVRLVIGWTVSASRRHVSTVHFQRGGILNPEAESNTGDDSVASNLVSGVSAAETWTESFVQRCRRQFGDHFCHTLNYFSLPNGFTLSVVVPVYNEASTVRMVIDRLVATGLPLQIVLVDDGSSDDSAQQLHQIAASLSAEGDQSASCAARVVVLEHPVNRGKGAAIRTGVAATDGDVVVIQDADLEYDPQDFRRLLRPIVQDEADVVYGTRYGSADRLVSPWWHQMVNRFLSNLSGMLIGPRLTDVETCYKMARGDVFRRTAAACGENRFGIEIELTARFSRARLRFAEKPIRYRHRWYGEGKKIGWRDGVSAIRCIIWYGLFTRSV</sequence>
<dbReference type="EC" id="2.4.2.53" evidence="2"/>
<dbReference type="PANTHER" id="PTHR48090">
    <property type="entry name" value="UNDECAPRENYL-PHOSPHATE 4-DEOXY-4-FORMAMIDO-L-ARABINOSE TRANSFERASE-RELATED"/>
    <property type="match status" value="1"/>
</dbReference>
<keyword evidence="2" id="KW-0328">Glycosyltransferase</keyword>
<reference evidence="2 3" key="1">
    <citation type="submission" date="2019-02" db="EMBL/GenBank/DDBJ databases">
        <title>Deep-cultivation of Planctomycetes and their phenomic and genomic characterization uncovers novel biology.</title>
        <authorList>
            <person name="Wiegand S."/>
            <person name="Jogler M."/>
            <person name="Boedeker C."/>
            <person name="Pinto D."/>
            <person name="Vollmers J."/>
            <person name="Rivas-Marin E."/>
            <person name="Kohn T."/>
            <person name="Peeters S.H."/>
            <person name="Heuer A."/>
            <person name="Rast P."/>
            <person name="Oberbeckmann S."/>
            <person name="Bunk B."/>
            <person name="Jeske O."/>
            <person name="Meyerdierks A."/>
            <person name="Storesund J.E."/>
            <person name="Kallscheuer N."/>
            <person name="Luecker S."/>
            <person name="Lage O.M."/>
            <person name="Pohl T."/>
            <person name="Merkel B.J."/>
            <person name="Hornburger P."/>
            <person name="Mueller R.-W."/>
            <person name="Bruemmer F."/>
            <person name="Labrenz M."/>
            <person name="Spormann A.M."/>
            <person name="Op Den Camp H."/>
            <person name="Overmann J."/>
            <person name="Amann R."/>
            <person name="Jetten M.S.M."/>
            <person name="Mascher T."/>
            <person name="Medema M.H."/>
            <person name="Devos D.P."/>
            <person name="Kaster A.-K."/>
            <person name="Ovreas L."/>
            <person name="Rohde M."/>
            <person name="Galperin M.Y."/>
            <person name="Jogler C."/>
        </authorList>
    </citation>
    <scope>NUCLEOTIDE SEQUENCE [LARGE SCALE GENOMIC DNA]</scope>
    <source>
        <strain evidence="2 3">V7</strain>
    </source>
</reference>
<dbReference type="InterPro" id="IPR029044">
    <property type="entry name" value="Nucleotide-diphossugar_trans"/>
</dbReference>